<evidence type="ECO:0000313" key="2">
    <source>
        <dbReference type="EMBL" id="OGI77853.1"/>
    </source>
</evidence>
<dbReference type="Pfam" id="PF07963">
    <property type="entry name" value="N_methyl"/>
    <property type="match status" value="1"/>
</dbReference>
<dbReference type="EMBL" id="MFUE01000009">
    <property type="protein sequence ID" value="OGI77853.1"/>
    <property type="molecule type" value="Genomic_DNA"/>
</dbReference>
<comment type="caution">
    <text evidence="2">The sequence shown here is derived from an EMBL/GenBank/DDBJ whole genome shotgun (WGS) entry which is preliminary data.</text>
</comment>
<evidence type="ECO:0000256" key="1">
    <source>
        <dbReference type="SAM" id="Phobius"/>
    </source>
</evidence>
<dbReference type="Proteomes" id="UP000177777">
    <property type="component" value="Unassembled WGS sequence"/>
</dbReference>
<dbReference type="InterPro" id="IPR012902">
    <property type="entry name" value="N_methyl_site"/>
</dbReference>
<evidence type="ECO:0008006" key="4">
    <source>
        <dbReference type="Google" id="ProtNLM"/>
    </source>
</evidence>
<organism evidence="2 3">
    <name type="scientific">Candidatus Nomurabacteria bacterium RIFCSPHIGHO2_02_FULL_41_18</name>
    <dbReference type="NCBI Taxonomy" id="1801754"/>
    <lineage>
        <taxon>Bacteria</taxon>
        <taxon>Candidatus Nomuraibacteriota</taxon>
    </lineage>
</organism>
<dbReference type="PROSITE" id="PS00409">
    <property type="entry name" value="PROKAR_NTER_METHYL"/>
    <property type="match status" value="1"/>
</dbReference>
<sequence length="195" mass="21028">MRYQKIQMNKGYTLIETMISVSLFLVIVVSGLGALLNANALHLKSEDSRSIMDSLSFVLEDMSRNLRTGYNYQCFIAGASLSPGTLGAPRSCASGWAVAFEFAEGNRSSLADQGVYYVSGGKVFKSTNGASSFIQLTPDEVVVNTASFSVLGAEAYPGNLQQPFIIIRLSGVMTSKNITTPFLLQTSVSERLVDI</sequence>
<keyword evidence="1" id="KW-1133">Transmembrane helix</keyword>
<keyword evidence="1" id="KW-0812">Transmembrane</keyword>
<accession>A0A1F6W7H1</accession>
<dbReference type="AlphaFoldDB" id="A0A1F6W7H1"/>
<evidence type="ECO:0000313" key="3">
    <source>
        <dbReference type="Proteomes" id="UP000177777"/>
    </source>
</evidence>
<dbReference type="STRING" id="1801754.A3D42_01420"/>
<feature type="transmembrane region" description="Helical" evidence="1">
    <location>
        <begin position="12"/>
        <end position="36"/>
    </location>
</feature>
<protein>
    <recommendedName>
        <fullName evidence="4">Prepilin-type N-terminal cleavage/methylation domain-containing protein</fullName>
    </recommendedName>
</protein>
<reference evidence="2 3" key="1">
    <citation type="journal article" date="2016" name="Nat. Commun.">
        <title>Thousands of microbial genomes shed light on interconnected biogeochemical processes in an aquifer system.</title>
        <authorList>
            <person name="Anantharaman K."/>
            <person name="Brown C.T."/>
            <person name="Hug L.A."/>
            <person name="Sharon I."/>
            <person name="Castelle C.J."/>
            <person name="Probst A.J."/>
            <person name="Thomas B.C."/>
            <person name="Singh A."/>
            <person name="Wilkins M.J."/>
            <person name="Karaoz U."/>
            <person name="Brodie E.L."/>
            <person name="Williams K.H."/>
            <person name="Hubbard S.S."/>
            <person name="Banfield J.F."/>
        </authorList>
    </citation>
    <scope>NUCLEOTIDE SEQUENCE [LARGE SCALE GENOMIC DNA]</scope>
</reference>
<name>A0A1F6W7H1_9BACT</name>
<keyword evidence="1" id="KW-0472">Membrane</keyword>
<proteinExistence type="predicted"/>
<gene>
    <name evidence="2" type="ORF">A3D42_01420</name>
</gene>